<dbReference type="EMBL" id="BDFE01000016">
    <property type="protein sequence ID" value="GAU08953.1"/>
    <property type="molecule type" value="Genomic_DNA"/>
</dbReference>
<sequence>MSNNDVRSCCYPARNEAIPEVTGFIETTASRHGFTPQASMKLQLAVEEIVQYIAGTAPGQMLTFMLQTWANHMTLLVELAADAVDLRIFNLTWKTDLESQASLNAMGLNLAARYADRFALSQTENGMLRFQFGVDREIPDMASVTTPPAPFSHWRLTRPRAQHMPMCHALAARCLGRFKNLPSLIHVGRLHNLCLHDELNGAVAVSDQDQVVGCALSARGQDGLTSFFGPFVSLSCSTEERQRMAVSLTEYALEQTARKNIPGMYCLFNDPDCFPAHYFTRIGKMALLCRDGSREHVPAHYFPLRDDPGADLYFHPLVQDFLQARIREQYLSRQMIDASPLHQEICSKHPHTVLGVDMDPKSLTVRMHLLMYGADVVTILDDHLRLFAQKGMRTLLFTTDLSRPSHALILPHLLERGFETAVFVPLGNQGGDQLVLQCCRDENGEGEPS</sequence>
<dbReference type="Proteomes" id="UP000095200">
    <property type="component" value="Unassembled WGS sequence"/>
</dbReference>
<proteinExistence type="predicted"/>
<evidence type="ECO:0000313" key="2">
    <source>
        <dbReference type="Proteomes" id="UP000095200"/>
    </source>
</evidence>
<protein>
    <submittedName>
        <fullName evidence="1">Uncharacterized protein</fullName>
    </submittedName>
</protein>
<name>A0A194AHZ9_9BACT</name>
<reference evidence="2" key="1">
    <citation type="submission" date="2016-06" db="EMBL/GenBank/DDBJ databases">
        <title>Draft genome sequence of Desulfoplanes formicivorans strain Pf12B.</title>
        <authorList>
            <person name="Watanabe M."/>
            <person name="Kojima H."/>
            <person name="Fukui M."/>
        </authorList>
    </citation>
    <scope>NUCLEOTIDE SEQUENCE [LARGE SCALE GENOMIC DNA]</scope>
    <source>
        <strain evidence="2">Pf12B</strain>
    </source>
</reference>
<comment type="caution">
    <text evidence="1">The sequence shown here is derived from an EMBL/GenBank/DDBJ whole genome shotgun (WGS) entry which is preliminary data.</text>
</comment>
<dbReference type="AlphaFoldDB" id="A0A194AHZ9"/>
<dbReference type="STRING" id="1592317.DPF_1672"/>
<evidence type="ECO:0000313" key="1">
    <source>
        <dbReference type="EMBL" id="GAU08953.1"/>
    </source>
</evidence>
<organism evidence="1 2">
    <name type="scientific">Desulfoplanes formicivorans</name>
    <dbReference type="NCBI Taxonomy" id="1592317"/>
    <lineage>
        <taxon>Bacteria</taxon>
        <taxon>Pseudomonadati</taxon>
        <taxon>Thermodesulfobacteriota</taxon>
        <taxon>Desulfovibrionia</taxon>
        <taxon>Desulfovibrionales</taxon>
        <taxon>Desulfoplanaceae</taxon>
        <taxon>Desulfoplanes</taxon>
    </lineage>
</organism>
<gene>
    <name evidence="1" type="ORF">DPF_1672</name>
</gene>
<dbReference type="OrthoDB" id="5416105at2"/>
<accession>A0A194AHZ9</accession>
<keyword evidence="2" id="KW-1185">Reference proteome</keyword>
<dbReference type="RefSeq" id="WP_083254579.1">
    <property type="nucleotide sequence ID" value="NZ_BDFE01000016.1"/>
</dbReference>